<dbReference type="NCBIfam" id="TIGR02532">
    <property type="entry name" value="IV_pilin_GFxxxE"/>
    <property type="match status" value="1"/>
</dbReference>
<feature type="non-terminal residue" evidence="3">
    <location>
        <position position="295"/>
    </location>
</feature>
<dbReference type="SUPFAM" id="SSF54523">
    <property type="entry name" value="Pili subunits"/>
    <property type="match status" value="1"/>
</dbReference>
<dbReference type="Pfam" id="PF07963">
    <property type="entry name" value="N_methyl"/>
    <property type="match status" value="1"/>
</dbReference>
<dbReference type="PANTHER" id="PTHR30093:SF2">
    <property type="entry name" value="TYPE II SECRETION SYSTEM PROTEIN H"/>
    <property type="match status" value="1"/>
</dbReference>
<reference evidence="3 4" key="1">
    <citation type="journal article" date="2018" name="Nat. Biotechnol.">
        <title>A standardized bacterial taxonomy based on genome phylogeny substantially revises the tree of life.</title>
        <authorList>
            <person name="Parks D.H."/>
            <person name="Chuvochina M."/>
            <person name="Waite D.W."/>
            <person name="Rinke C."/>
            <person name="Skarshewski A."/>
            <person name="Chaumeil P.A."/>
            <person name="Hugenholtz P."/>
        </authorList>
    </citation>
    <scope>NUCLEOTIDE SEQUENCE [LARGE SCALE GENOMIC DNA]</scope>
    <source>
        <strain evidence="3">UBA9375</strain>
    </source>
</reference>
<evidence type="ECO:0000313" key="4">
    <source>
        <dbReference type="Proteomes" id="UP000263642"/>
    </source>
</evidence>
<comment type="caution">
    <text evidence="3">The sequence shown here is derived from an EMBL/GenBank/DDBJ whole genome shotgun (WGS) entry which is preliminary data.</text>
</comment>
<evidence type="ECO:0000313" key="3">
    <source>
        <dbReference type="EMBL" id="HCO26809.1"/>
    </source>
</evidence>
<feature type="transmembrane region" description="Helical" evidence="1">
    <location>
        <begin position="12"/>
        <end position="37"/>
    </location>
</feature>
<protein>
    <submittedName>
        <fullName evidence="3">Prepilin-type cleavage/methylation domain-containing protein</fullName>
    </submittedName>
</protein>
<dbReference type="EMBL" id="DQAY01000179">
    <property type="protein sequence ID" value="HCO26809.1"/>
    <property type="molecule type" value="Genomic_DNA"/>
</dbReference>
<proteinExistence type="predicted"/>
<feature type="domain" description="DUF1559" evidence="2">
    <location>
        <begin position="38"/>
        <end position="295"/>
    </location>
</feature>
<dbReference type="Pfam" id="PF07596">
    <property type="entry name" value="SBP_bac_10"/>
    <property type="match status" value="1"/>
</dbReference>
<dbReference type="AlphaFoldDB" id="A0A3D3RDC1"/>
<evidence type="ECO:0000259" key="2">
    <source>
        <dbReference type="Pfam" id="PF07596"/>
    </source>
</evidence>
<dbReference type="Proteomes" id="UP000263642">
    <property type="component" value="Unassembled WGS sequence"/>
</dbReference>
<gene>
    <name evidence="3" type="ORF">DIT97_28750</name>
</gene>
<accession>A0A3D3RDC1</accession>
<evidence type="ECO:0000256" key="1">
    <source>
        <dbReference type="SAM" id="Phobius"/>
    </source>
</evidence>
<keyword evidence="1" id="KW-1133">Transmembrane helix</keyword>
<name>A0A3D3RDC1_9PLAN</name>
<dbReference type="PANTHER" id="PTHR30093">
    <property type="entry name" value="GENERAL SECRETION PATHWAY PROTEIN G"/>
    <property type="match status" value="1"/>
</dbReference>
<dbReference type="InterPro" id="IPR011453">
    <property type="entry name" value="DUF1559"/>
</dbReference>
<organism evidence="3 4">
    <name type="scientific">Gimesia maris</name>
    <dbReference type="NCBI Taxonomy" id="122"/>
    <lineage>
        <taxon>Bacteria</taxon>
        <taxon>Pseudomonadati</taxon>
        <taxon>Planctomycetota</taxon>
        <taxon>Planctomycetia</taxon>
        <taxon>Planctomycetales</taxon>
        <taxon>Planctomycetaceae</taxon>
        <taxon>Gimesia</taxon>
    </lineage>
</organism>
<keyword evidence="1" id="KW-0472">Membrane</keyword>
<dbReference type="InterPro" id="IPR012902">
    <property type="entry name" value="N_methyl_site"/>
</dbReference>
<dbReference type="Gene3D" id="3.30.700.10">
    <property type="entry name" value="Glycoprotein, Type 4 Pilin"/>
    <property type="match status" value="1"/>
</dbReference>
<dbReference type="InterPro" id="IPR045584">
    <property type="entry name" value="Pilin-like"/>
</dbReference>
<sequence>MFFSAREQRTRSAFTLIELLVVIAIIAILIALLLPAVQQAREAARRTQCKNNMKQIGLAMHNYMSTWAESIPNAGGTLSGYPNDHSPLAKLLPYADQANLQNLVDFNIQMGHPALGDLPVSMHEVAKTVVPMFLCPSDPAPAVNHIPTYPAGTVYAGTNYAMNQSSGIQIPDPGQVHPMRTGDGLCWVGANLKMRDITDGTTNTIAFAESTRGNGTRTSNSDPITNPLLYRRMVSSDVYTGSQTDWDSGRLTTWLRGTVPEGPVMNGYYTPNSDTADAINGSSKLTAARSYHTGG</sequence>
<keyword evidence="1" id="KW-0812">Transmembrane</keyword>